<accession>A0A7V8GJS4</accession>
<evidence type="ECO:0000313" key="2">
    <source>
        <dbReference type="EMBL" id="KAF1683355.1"/>
    </source>
</evidence>
<sequence>MMPNLSEGFCCSRVTILPRRACASVSSTAKKNNEQNWTCKFKEILYAMNLETSYDKSTILENYINQDYHVQSGGQSSHCDATVA</sequence>
<dbReference type="EMBL" id="MWIP01000103">
    <property type="protein sequence ID" value="KAF1683355.1"/>
    <property type="molecule type" value="Genomic_DNA"/>
</dbReference>
<evidence type="ECO:0000259" key="1">
    <source>
        <dbReference type="Pfam" id="PF00912"/>
    </source>
</evidence>
<feature type="domain" description="Glycosyl transferase family 51" evidence="1">
    <location>
        <begin position="31"/>
        <end position="68"/>
    </location>
</feature>
<dbReference type="Proteomes" id="UP000462066">
    <property type="component" value="Unassembled WGS sequence"/>
</dbReference>
<comment type="caution">
    <text evidence="2">The sequence shown here is derived from an EMBL/GenBank/DDBJ whole genome shotgun (WGS) entry which is preliminary data.</text>
</comment>
<dbReference type="AlphaFoldDB" id="A0A7V8GJS4"/>
<dbReference type="Gene3D" id="1.10.3810.10">
    <property type="entry name" value="Biosynthetic peptidoglycan transglycosylase-like"/>
    <property type="match status" value="1"/>
</dbReference>
<dbReference type="InterPro" id="IPR001264">
    <property type="entry name" value="Glyco_trans_51"/>
</dbReference>
<protein>
    <recommendedName>
        <fullName evidence="1">Glycosyl transferase family 51 domain-containing protein</fullName>
    </recommendedName>
</protein>
<keyword evidence="3" id="KW-1185">Reference proteome</keyword>
<dbReference type="Pfam" id="PF00912">
    <property type="entry name" value="Transgly"/>
    <property type="match status" value="1"/>
</dbReference>
<dbReference type="InterPro" id="IPR036950">
    <property type="entry name" value="PBP_transglycosylase"/>
</dbReference>
<dbReference type="InterPro" id="IPR023346">
    <property type="entry name" value="Lysozyme-like_dom_sf"/>
</dbReference>
<proteinExistence type="predicted"/>
<reference evidence="2 3" key="1">
    <citation type="submission" date="2017-10" db="EMBL/GenBank/DDBJ databases">
        <title>Whole genome sequencing of Pseudoxanthomonas broegbernensis DSM 12573(T).</title>
        <authorList>
            <person name="Kumar S."/>
            <person name="Bansal K."/>
            <person name="Kaur A."/>
            <person name="Patil P."/>
            <person name="Sharma S."/>
            <person name="Patil P.B."/>
        </authorList>
    </citation>
    <scope>NUCLEOTIDE SEQUENCE [LARGE SCALE GENOMIC DNA]</scope>
    <source>
        <strain evidence="2 3">DSM 12573</strain>
    </source>
</reference>
<dbReference type="SUPFAM" id="SSF53955">
    <property type="entry name" value="Lysozyme-like"/>
    <property type="match status" value="1"/>
</dbReference>
<name>A0A7V8GJS4_9GAMM</name>
<evidence type="ECO:0000313" key="3">
    <source>
        <dbReference type="Proteomes" id="UP000462066"/>
    </source>
</evidence>
<organism evidence="2 3">
    <name type="scientific">Pseudoxanthomonas broegbernensis</name>
    <dbReference type="NCBI Taxonomy" id="83619"/>
    <lineage>
        <taxon>Bacteria</taxon>
        <taxon>Pseudomonadati</taxon>
        <taxon>Pseudomonadota</taxon>
        <taxon>Gammaproteobacteria</taxon>
        <taxon>Lysobacterales</taxon>
        <taxon>Lysobacteraceae</taxon>
        <taxon>Pseudoxanthomonas</taxon>
    </lineage>
</organism>
<gene>
    <name evidence="2" type="ORF">B1992_15445</name>
</gene>